<dbReference type="Gene3D" id="3.10.20.30">
    <property type="match status" value="1"/>
</dbReference>
<dbReference type="STRING" id="1127673.GLIP_3932"/>
<dbReference type="AlphaFoldDB" id="K6YIV3"/>
<gene>
    <name evidence="1" type="ORF">GLIP_3932</name>
</gene>
<organism evidence="1 2">
    <name type="scientific">Aliiglaciecola lipolytica E3</name>
    <dbReference type="NCBI Taxonomy" id="1127673"/>
    <lineage>
        <taxon>Bacteria</taxon>
        <taxon>Pseudomonadati</taxon>
        <taxon>Pseudomonadota</taxon>
        <taxon>Gammaproteobacteria</taxon>
        <taxon>Alteromonadales</taxon>
        <taxon>Alteromonadaceae</taxon>
        <taxon>Aliiglaciecola</taxon>
    </lineage>
</organism>
<comment type="caution">
    <text evidence="1">The sequence shown here is derived from an EMBL/GenBank/DDBJ whole genome shotgun (WGS) entry which is preliminary data.</text>
</comment>
<evidence type="ECO:0008006" key="3">
    <source>
        <dbReference type="Google" id="ProtNLM"/>
    </source>
</evidence>
<evidence type="ECO:0000313" key="2">
    <source>
        <dbReference type="Proteomes" id="UP000006334"/>
    </source>
</evidence>
<dbReference type="InterPro" id="IPR010035">
    <property type="entry name" value="Thi_S"/>
</dbReference>
<dbReference type="PANTHER" id="PTHR34472:SF1">
    <property type="entry name" value="SULFUR CARRIER PROTEIN THIS"/>
    <property type="match status" value="1"/>
</dbReference>
<dbReference type="InterPro" id="IPR016155">
    <property type="entry name" value="Mopterin_synth/thiamin_S_b"/>
</dbReference>
<dbReference type="SUPFAM" id="SSF54285">
    <property type="entry name" value="MoaD/ThiS"/>
    <property type="match status" value="1"/>
</dbReference>
<name>K6YIV3_9ALTE</name>
<dbReference type="EMBL" id="BAEN01000076">
    <property type="protein sequence ID" value="GAC16543.1"/>
    <property type="molecule type" value="Genomic_DNA"/>
</dbReference>
<dbReference type="CDD" id="cd00565">
    <property type="entry name" value="Ubl_ThiS"/>
    <property type="match status" value="1"/>
</dbReference>
<dbReference type="Proteomes" id="UP000006334">
    <property type="component" value="Unassembled WGS sequence"/>
</dbReference>
<dbReference type="NCBIfam" id="TIGR01683">
    <property type="entry name" value="thiS"/>
    <property type="match status" value="1"/>
</dbReference>
<protein>
    <recommendedName>
        <fullName evidence="3">Thiamine biosynthesis protein ThiS</fullName>
    </recommendedName>
</protein>
<dbReference type="Pfam" id="PF02597">
    <property type="entry name" value="ThiS"/>
    <property type="match status" value="1"/>
</dbReference>
<accession>K6YIV3</accession>
<keyword evidence="2" id="KW-1185">Reference proteome</keyword>
<dbReference type="eggNOG" id="COG2104">
    <property type="taxonomic scope" value="Bacteria"/>
</dbReference>
<dbReference type="InterPro" id="IPR012675">
    <property type="entry name" value="Beta-grasp_dom_sf"/>
</dbReference>
<dbReference type="PANTHER" id="PTHR34472">
    <property type="entry name" value="SULFUR CARRIER PROTEIN THIS"/>
    <property type="match status" value="1"/>
</dbReference>
<proteinExistence type="predicted"/>
<evidence type="ECO:0000313" key="1">
    <source>
        <dbReference type="EMBL" id="GAC16543.1"/>
    </source>
</evidence>
<dbReference type="InterPro" id="IPR003749">
    <property type="entry name" value="ThiS/MoaD-like"/>
</dbReference>
<reference evidence="1 2" key="1">
    <citation type="journal article" date="2017" name="Antonie Van Leeuwenhoek">
        <title>Rhizobium rhizosphaerae sp. nov., a novel species isolated from rice rhizosphere.</title>
        <authorList>
            <person name="Zhao J.J."/>
            <person name="Zhang J."/>
            <person name="Zhang R.J."/>
            <person name="Zhang C.W."/>
            <person name="Yin H.Q."/>
            <person name="Zhang X.X."/>
        </authorList>
    </citation>
    <scope>NUCLEOTIDE SEQUENCE [LARGE SCALE GENOMIC DNA]</scope>
    <source>
        <strain evidence="1 2">E3</strain>
    </source>
</reference>
<sequence>MAYYLHTRVKNMKHIQINSESMTCQSTNLAELLNEKGYQNATVATAINGNFVPQQNRENTLLKEGDRIEILAPMQGG</sequence>